<feature type="domain" description="SpoVT-AbrB" evidence="2">
    <location>
        <begin position="19"/>
        <end position="66"/>
    </location>
</feature>
<dbReference type="SMART" id="SM00966">
    <property type="entry name" value="SpoVT_AbrB"/>
    <property type="match status" value="1"/>
</dbReference>
<evidence type="ECO:0000259" key="2">
    <source>
        <dbReference type="SMART" id="SM00966"/>
    </source>
</evidence>
<sequence length="101" mass="11175">MKDKSSKKPQSKMTVFGTAPVSSRGQIVIPAKLRKAQNINPGDTLIFTGNPESGYFHVLNANSFKGFTNDLNNLVFNHKQEADPAKKEKNVKEPTEKEDGK</sequence>
<dbReference type="AlphaFoldDB" id="A0A7X9IKU5"/>
<dbReference type="NCBIfam" id="TIGR01439">
    <property type="entry name" value="lp_hng_hel_AbrB"/>
    <property type="match status" value="1"/>
</dbReference>
<gene>
    <name evidence="3" type="ORF">GYA55_14985</name>
</gene>
<dbReference type="GO" id="GO:0003677">
    <property type="term" value="F:DNA binding"/>
    <property type="evidence" value="ECO:0007669"/>
    <property type="project" value="UniProtKB-KW"/>
</dbReference>
<comment type="caution">
    <text evidence="3">The sequence shown here is derived from an EMBL/GenBank/DDBJ whole genome shotgun (WGS) entry which is preliminary data.</text>
</comment>
<dbReference type="Pfam" id="PF04014">
    <property type="entry name" value="MazE_antitoxin"/>
    <property type="match status" value="1"/>
</dbReference>
<dbReference type="InterPro" id="IPR007159">
    <property type="entry name" value="SpoVT-AbrB_dom"/>
</dbReference>
<evidence type="ECO:0000313" key="3">
    <source>
        <dbReference type="EMBL" id="NMC64468.1"/>
    </source>
</evidence>
<dbReference type="SUPFAM" id="SSF89447">
    <property type="entry name" value="AbrB/MazE/MraZ-like"/>
    <property type="match status" value="1"/>
</dbReference>
<dbReference type="EMBL" id="JAAZON010000682">
    <property type="protein sequence ID" value="NMC64468.1"/>
    <property type="molecule type" value="Genomic_DNA"/>
</dbReference>
<evidence type="ECO:0000256" key="1">
    <source>
        <dbReference type="SAM" id="MobiDB-lite"/>
    </source>
</evidence>
<organism evidence="3 4">
    <name type="scientific">SAR324 cluster bacterium</name>
    <dbReference type="NCBI Taxonomy" id="2024889"/>
    <lineage>
        <taxon>Bacteria</taxon>
        <taxon>Deltaproteobacteria</taxon>
        <taxon>SAR324 cluster</taxon>
    </lineage>
</organism>
<dbReference type="Gene3D" id="2.10.260.10">
    <property type="match status" value="1"/>
</dbReference>
<name>A0A7X9IKU5_9DELT</name>
<dbReference type="InterPro" id="IPR037914">
    <property type="entry name" value="SpoVT-AbrB_sf"/>
</dbReference>
<keyword evidence="3" id="KW-0238">DNA-binding</keyword>
<accession>A0A7X9IKU5</accession>
<dbReference type="Proteomes" id="UP000524246">
    <property type="component" value="Unassembled WGS sequence"/>
</dbReference>
<reference evidence="3 4" key="1">
    <citation type="journal article" date="2020" name="Biotechnol. Biofuels">
        <title>New insights from the biogas microbiome by comprehensive genome-resolved metagenomics of nearly 1600 species originating from multiple anaerobic digesters.</title>
        <authorList>
            <person name="Campanaro S."/>
            <person name="Treu L."/>
            <person name="Rodriguez-R L.M."/>
            <person name="Kovalovszki A."/>
            <person name="Ziels R.M."/>
            <person name="Maus I."/>
            <person name="Zhu X."/>
            <person name="Kougias P.G."/>
            <person name="Basile A."/>
            <person name="Luo G."/>
            <person name="Schluter A."/>
            <person name="Konstantinidis K.T."/>
            <person name="Angelidaki I."/>
        </authorList>
    </citation>
    <scope>NUCLEOTIDE SEQUENCE [LARGE SCALE GENOMIC DNA]</scope>
    <source>
        <strain evidence="3">AS27yjCOA_65</strain>
    </source>
</reference>
<protein>
    <submittedName>
        <fullName evidence="3">AbrB/MazE/SpoVT family DNA-binding domain-containing protein</fullName>
    </submittedName>
</protein>
<evidence type="ECO:0000313" key="4">
    <source>
        <dbReference type="Proteomes" id="UP000524246"/>
    </source>
</evidence>
<proteinExistence type="predicted"/>
<feature type="region of interest" description="Disordered" evidence="1">
    <location>
        <begin position="78"/>
        <end position="101"/>
    </location>
</feature>